<dbReference type="Proteomes" id="UP001370758">
    <property type="component" value="Unassembled WGS sequence"/>
</dbReference>
<accession>A0AAV9WQP0</accession>
<dbReference type="InterPro" id="IPR011990">
    <property type="entry name" value="TPR-like_helical_dom_sf"/>
</dbReference>
<keyword evidence="1" id="KW-0677">Repeat</keyword>
<dbReference type="Pfam" id="PF13424">
    <property type="entry name" value="TPR_12"/>
    <property type="match status" value="4"/>
</dbReference>
<keyword evidence="2" id="KW-0802">TPR repeat</keyword>
<dbReference type="PROSITE" id="PS50293">
    <property type="entry name" value="TPR_REGION"/>
    <property type="match status" value="1"/>
</dbReference>
<protein>
    <recommendedName>
        <fullName evidence="5">NB-ARC domain-containing protein</fullName>
    </recommendedName>
</protein>
<dbReference type="EMBL" id="JAVHJL010000001">
    <property type="protein sequence ID" value="KAK6512501.1"/>
    <property type="molecule type" value="Genomic_DNA"/>
</dbReference>
<dbReference type="SMART" id="SM00028">
    <property type="entry name" value="TPR"/>
    <property type="match status" value="7"/>
</dbReference>
<dbReference type="SUPFAM" id="SSF48452">
    <property type="entry name" value="TPR-like"/>
    <property type="match status" value="1"/>
</dbReference>
<dbReference type="AlphaFoldDB" id="A0AAV9WQP0"/>
<dbReference type="PANTHER" id="PTHR45641:SF19">
    <property type="entry name" value="NEPHROCYSTIN-3"/>
    <property type="match status" value="1"/>
</dbReference>
<dbReference type="Pfam" id="PF13374">
    <property type="entry name" value="TPR_10"/>
    <property type="match status" value="1"/>
</dbReference>
<evidence type="ECO:0000256" key="2">
    <source>
        <dbReference type="ARBA" id="ARBA00022803"/>
    </source>
</evidence>
<dbReference type="InterPro" id="IPR019734">
    <property type="entry name" value="TPR_rpt"/>
</dbReference>
<proteinExistence type="predicted"/>
<name>A0AAV9WQP0_9PEZI</name>
<evidence type="ECO:0000256" key="1">
    <source>
        <dbReference type="ARBA" id="ARBA00022737"/>
    </source>
</evidence>
<dbReference type="Gene3D" id="3.40.50.300">
    <property type="entry name" value="P-loop containing nucleotide triphosphate hydrolases"/>
    <property type="match status" value="1"/>
</dbReference>
<evidence type="ECO:0000313" key="3">
    <source>
        <dbReference type="EMBL" id="KAK6512501.1"/>
    </source>
</evidence>
<organism evidence="3 4">
    <name type="scientific">Arthrobotrys musiformis</name>
    <dbReference type="NCBI Taxonomy" id="47236"/>
    <lineage>
        <taxon>Eukaryota</taxon>
        <taxon>Fungi</taxon>
        <taxon>Dikarya</taxon>
        <taxon>Ascomycota</taxon>
        <taxon>Pezizomycotina</taxon>
        <taxon>Orbiliomycetes</taxon>
        <taxon>Orbiliales</taxon>
        <taxon>Orbiliaceae</taxon>
        <taxon>Arthrobotrys</taxon>
    </lineage>
</organism>
<dbReference type="GO" id="GO:0043531">
    <property type="term" value="F:ADP binding"/>
    <property type="evidence" value="ECO:0007669"/>
    <property type="project" value="InterPro"/>
</dbReference>
<dbReference type="PRINTS" id="PR00381">
    <property type="entry name" value="KINESINLIGHT"/>
</dbReference>
<reference evidence="3 4" key="1">
    <citation type="submission" date="2023-08" db="EMBL/GenBank/DDBJ databases">
        <authorList>
            <person name="Palmer J.M."/>
        </authorList>
    </citation>
    <scope>NUCLEOTIDE SEQUENCE [LARGE SCALE GENOMIC DNA]</scope>
    <source>
        <strain evidence="3 4">TWF481</strain>
    </source>
</reference>
<gene>
    <name evidence="3" type="ORF">TWF481_001385</name>
</gene>
<dbReference type="Gene3D" id="1.25.40.10">
    <property type="entry name" value="Tetratricopeptide repeat domain"/>
    <property type="match status" value="3"/>
</dbReference>
<comment type="caution">
    <text evidence="3">The sequence shown here is derived from an EMBL/GenBank/DDBJ whole genome shotgun (WGS) entry which is preliminary data.</text>
</comment>
<evidence type="ECO:0008006" key="5">
    <source>
        <dbReference type="Google" id="ProtNLM"/>
    </source>
</evidence>
<sequence length="965" mass="109699">MLNSRAAIATVEGELSGVNMDIGELARNIAGIKIGESSTPTFKEGDYTINASGSGHKMAQGKYVEQYNLEGHARSISIANAGNYYENSNVYFNTSKEAEPKIRQIAYEVSPDLPSGRNRSFTGREEELEAISKFFAQSALRDEPVIYAITGTGGMGKTQIALEYAYREKNRFAAVFWVTAATEETVRTSFVKIMQQIVGAQVEAYKPEPPDYGIIGASLGIQRLLDRGGKVSSDSGAIDDIRSALFSWLKAPGNRKWLLIFDNADDLETFDLDKYFPRSGGGGILVTSRRQEFSGIAEQANLGGLDGESAVDLLLRLSQIKNPLENDKNHAAVIVKKLGFMPLAISHAGCFISQVRIPLSEYPQYYDNAFKKAQSRVPKLGWFYQNHSLEASQKFKHTAVTTWELSFFEIQKQDMEAASLLLTCSYLNPMEISEDLWEDEPFDEESQIQVKNRFSLLASYSLIDRNRAGAFSIHPVVHDWTRERVNYSDRLQVMGSTVKVLGRTLRLPKLFRPNREWDGREERRIMEHAEVLCKYLESRLHELLEQEGADGKVNTLWAVYRIASIFNDQGKHKISMQWFQRALAISEKTLNEDHLLIIDIIGRIAGAFCSQGKYDDAMQLYQRALASCEKVFGKIRLYHYESRIAGVLRCQGKYDDAMQWYQRAITGSEKALGENHPLTLDIVTSTATVFLDQAKYNDAMQWYQRALVGAEKVLDKDNPLILSIIHNIAIVFYYQDKYDDAMQWYRQALTGFERVFGKDDLSTLDTVNNIGTVFERQGQYDDAVECYQRALIGFGKILGEDHLSTLKVVSNIGFIFERQGKRDAIQWHQRALAGCERVLGKDHLETLRAVNNIAIFFNRQNKYDNAIKLYQRALIGFEKALGEDHPETLNVVNNISMAFESQGKRDAIQWYRRALAGRKRTLGKYHPDTLDTARRLHCLLANTKVTASTREHLKERRKRRRKKLW</sequence>
<keyword evidence="4" id="KW-1185">Reference proteome</keyword>
<dbReference type="PANTHER" id="PTHR45641">
    <property type="entry name" value="TETRATRICOPEPTIDE REPEAT PROTEIN (AFU_ORTHOLOGUE AFUA_6G03870)"/>
    <property type="match status" value="1"/>
</dbReference>
<dbReference type="SUPFAM" id="SSF52540">
    <property type="entry name" value="P-loop containing nucleoside triphosphate hydrolases"/>
    <property type="match status" value="1"/>
</dbReference>
<dbReference type="InterPro" id="IPR027417">
    <property type="entry name" value="P-loop_NTPase"/>
</dbReference>
<evidence type="ECO:0000313" key="4">
    <source>
        <dbReference type="Proteomes" id="UP001370758"/>
    </source>
</evidence>